<accession>A0A3S5A5L0</accession>
<dbReference type="Gene3D" id="2.60.40.150">
    <property type="entry name" value="C2 domain"/>
    <property type="match status" value="1"/>
</dbReference>
<dbReference type="Proteomes" id="UP000784294">
    <property type="component" value="Unassembled WGS sequence"/>
</dbReference>
<dbReference type="InterPro" id="IPR000008">
    <property type="entry name" value="C2_dom"/>
</dbReference>
<dbReference type="Pfam" id="PF00168">
    <property type="entry name" value="C2"/>
    <property type="match status" value="1"/>
</dbReference>
<reference evidence="2" key="1">
    <citation type="submission" date="2018-11" db="EMBL/GenBank/DDBJ databases">
        <authorList>
            <consortium name="Pathogen Informatics"/>
        </authorList>
    </citation>
    <scope>NUCLEOTIDE SEQUENCE</scope>
</reference>
<dbReference type="SUPFAM" id="SSF49562">
    <property type="entry name" value="C2 domain (Calcium/lipid-binding domain, CaLB)"/>
    <property type="match status" value="1"/>
</dbReference>
<organism evidence="2 3">
    <name type="scientific">Protopolystoma xenopodis</name>
    <dbReference type="NCBI Taxonomy" id="117903"/>
    <lineage>
        <taxon>Eukaryota</taxon>
        <taxon>Metazoa</taxon>
        <taxon>Spiralia</taxon>
        <taxon>Lophotrochozoa</taxon>
        <taxon>Platyhelminthes</taxon>
        <taxon>Monogenea</taxon>
        <taxon>Polyopisthocotylea</taxon>
        <taxon>Polystomatidea</taxon>
        <taxon>Polystomatidae</taxon>
        <taxon>Protopolystoma</taxon>
    </lineage>
</organism>
<proteinExistence type="predicted"/>
<dbReference type="EMBL" id="CAAALY010014980">
    <property type="protein sequence ID" value="VEL12509.1"/>
    <property type="molecule type" value="Genomic_DNA"/>
</dbReference>
<dbReference type="OrthoDB" id="63267at2759"/>
<dbReference type="AlphaFoldDB" id="A0A3S5A5L0"/>
<evidence type="ECO:0000313" key="3">
    <source>
        <dbReference type="Proteomes" id="UP000784294"/>
    </source>
</evidence>
<comment type="caution">
    <text evidence="2">The sequence shown here is derived from an EMBL/GenBank/DDBJ whole genome shotgun (WGS) entry which is preliminary data.</text>
</comment>
<gene>
    <name evidence="2" type="ORF">PXEA_LOCUS5949</name>
</gene>
<evidence type="ECO:0000259" key="1">
    <source>
        <dbReference type="Pfam" id="PF00168"/>
    </source>
</evidence>
<dbReference type="InterPro" id="IPR035892">
    <property type="entry name" value="C2_domain_sf"/>
</dbReference>
<sequence length="178" mass="19807">MTLRISGDSGKGSPSFPRDSHFFVPSTSEIANWTVGVSIAAALTPDSSIIFVVSSVKAPDILAHNNSIKKSLNAFRIAMGPFREFVHTGSLNLHHDDDAKRIIVEVWDWDRTSKNDFMGSLSFGVTEIMKQPVDCWFKLLSQEEGEFYSIPCPDDNITPSLEDLKSKYELGICAVYIF</sequence>
<name>A0A3S5A5L0_9PLAT</name>
<feature type="domain" description="C2" evidence="1">
    <location>
        <begin position="92"/>
        <end position="139"/>
    </location>
</feature>
<protein>
    <recommendedName>
        <fullName evidence="1">C2 domain-containing protein</fullName>
    </recommendedName>
</protein>
<keyword evidence="3" id="KW-1185">Reference proteome</keyword>
<evidence type="ECO:0000313" key="2">
    <source>
        <dbReference type="EMBL" id="VEL12509.1"/>
    </source>
</evidence>